<dbReference type="PANTHER" id="PTHR43180">
    <property type="entry name" value="3-OXOACYL-(ACYL-CARRIER-PROTEIN) REDUCTASE (AFU_ORTHOLOGUE AFUA_6G11210)"/>
    <property type="match status" value="1"/>
</dbReference>
<keyword evidence="2" id="KW-0560">Oxidoreductase</keyword>
<dbReference type="AlphaFoldDB" id="A0ABC9AS26"/>
<dbReference type="InterPro" id="IPR002347">
    <property type="entry name" value="SDR_fam"/>
</dbReference>
<dbReference type="PRINTS" id="PR00081">
    <property type="entry name" value="GDHRDH"/>
</dbReference>
<dbReference type="InterPro" id="IPR036291">
    <property type="entry name" value="NAD(P)-bd_dom_sf"/>
</dbReference>
<proteinExistence type="inferred from homology"/>
<dbReference type="EMBL" id="OZ075133">
    <property type="protein sequence ID" value="CAL4985995.1"/>
    <property type="molecule type" value="Genomic_DNA"/>
</dbReference>
<dbReference type="GO" id="GO:0016491">
    <property type="term" value="F:oxidoreductase activity"/>
    <property type="evidence" value="ECO:0007669"/>
    <property type="project" value="UniProtKB-KW"/>
</dbReference>
<name>A0ABC9AS26_9POAL</name>
<dbReference type="Proteomes" id="UP001497457">
    <property type="component" value="Chromosome 23rd"/>
</dbReference>
<dbReference type="Gene3D" id="3.40.50.720">
    <property type="entry name" value="NAD(P)-binding Rossmann-like Domain"/>
    <property type="match status" value="1"/>
</dbReference>
<evidence type="ECO:0000313" key="4">
    <source>
        <dbReference type="Proteomes" id="UP001497457"/>
    </source>
</evidence>
<dbReference type="SUPFAM" id="SSF51735">
    <property type="entry name" value="NAD(P)-binding Rossmann-fold domains"/>
    <property type="match status" value="1"/>
</dbReference>
<keyword evidence="4" id="KW-1185">Reference proteome</keyword>
<reference evidence="4" key="1">
    <citation type="submission" date="2024-06" db="EMBL/GenBank/DDBJ databases">
        <authorList>
            <person name="Ryan C."/>
        </authorList>
    </citation>
    <scope>NUCLEOTIDE SEQUENCE [LARGE SCALE GENOMIC DNA]</scope>
</reference>
<organism evidence="3 4">
    <name type="scientific">Urochloa decumbens</name>
    <dbReference type="NCBI Taxonomy" id="240449"/>
    <lineage>
        <taxon>Eukaryota</taxon>
        <taxon>Viridiplantae</taxon>
        <taxon>Streptophyta</taxon>
        <taxon>Embryophyta</taxon>
        <taxon>Tracheophyta</taxon>
        <taxon>Spermatophyta</taxon>
        <taxon>Magnoliopsida</taxon>
        <taxon>Liliopsida</taxon>
        <taxon>Poales</taxon>
        <taxon>Poaceae</taxon>
        <taxon>PACMAD clade</taxon>
        <taxon>Panicoideae</taxon>
        <taxon>Panicodae</taxon>
        <taxon>Paniceae</taxon>
        <taxon>Melinidinae</taxon>
        <taxon>Urochloa</taxon>
    </lineage>
</organism>
<reference evidence="3 4" key="2">
    <citation type="submission" date="2024-10" db="EMBL/GenBank/DDBJ databases">
        <authorList>
            <person name="Ryan C."/>
        </authorList>
    </citation>
    <scope>NUCLEOTIDE SEQUENCE [LARGE SCALE GENOMIC DNA]</scope>
</reference>
<gene>
    <name evidence="3" type="ORF">URODEC1_LOCUS58201</name>
</gene>
<dbReference type="PANTHER" id="PTHR43180:SF34">
    <property type="entry name" value="NAD(P)-BINDING ROSSMANN-FOLD SUPERFAMILY PROTEIN"/>
    <property type="match status" value="1"/>
</dbReference>
<dbReference type="CDD" id="cd05233">
    <property type="entry name" value="SDR_c"/>
    <property type="match status" value="1"/>
</dbReference>
<dbReference type="Pfam" id="PF13561">
    <property type="entry name" value="adh_short_C2"/>
    <property type="match status" value="1"/>
</dbReference>
<accession>A0ABC9AS26</accession>
<comment type="similarity">
    <text evidence="1">Belongs to the short-chain dehydrogenases/reductases (SDR) family.</text>
</comment>
<evidence type="ECO:0000313" key="3">
    <source>
        <dbReference type="EMBL" id="CAL4985995.1"/>
    </source>
</evidence>
<sequence length="262" mass="28710">MDPSTPQLLKKKVAIVTGADTGIGKAIAIKFVNHGATVFLAVAGKDVKSCETFADDEVNANKDKPNDTTGVAKPFNCEDVSNWDKFSRVIEEVRMGDDESTKNLDIFYYHAEFFNRMQFFDDSGNSIHSMKHNVKTVLDHVGKNVRKGGCILYGSSTKAMVNDAMPLAHGMSQTAATGVVRAKAAELARENVRVNALSQGSFDWRMLRSIFPRASDKQRMQMHDDWMMTEAEAADVANVAVLLASDYGSSVTGHNLLLNGKL</sequence>
<evidence type="ECO:0000256" key="2">
    <source>
        <dbReference type="ARBA" id="ARBA00023002"/>
    </source>
</evidence>
<evidence type="ECO:0000256" key="1">
    <source>
        <dbReference type="ARBA" id="ARBA00006484"/>
    </source>
</evidence>
<protein>
    <submittedName>
        <fullName evidence="3">Uncharacterized protein</fullName>
    </submittedName>
</protein>